<accession>A0A7W4YXI7</accession>
<sequence length="78" mass="8735">MSVTEAQKRYLAEIPDSLPGRRAMTPPHKRMYRKLERQGLIVAARYADGLKLFETAYFIRTDAGRAALPTPPSSLTGE</sequence>
<keyword evidence="2" id="KW-1185">Reference proteome</keyword>
<proteinExistence type="predicted"/>
<comment type="caution">
    <text evidence="1">The sequence shown here is derived from an EMBL/GenBank/DDBJ whole genome shotgun (WGS) entry which is preliminary data.</text>
</comment>
<evidence type="ECO:0000313" key="2">
    <source>
        <dbReference type="Proteomes" id="UP000532010"/>
    </source>
</evidence>
<dbReference type="EMBL" id="JACHWB010000005">
    <property type="protein sequence ID" value="MBB3020617.1"/>
    <property type="molecule type" value="Genomic_DNA"/>
</dbReference>
<dbReference type="RefSeq" id="WP_183452788.1">
    <property type="nucleotide sequence ID" value="NZ_JACHWB010000005.1"/>
</dbReference>
<evidence type="ECO:0000313" key="1">
    <source>
        <dbReference type="EMBL" id="MBB3020617.1"/>
    </source>
</evidence>
<name>A0A7W4YXI7_9HYPH</name>
<protein>
    <submittedName>
        <fullName evidence="1">Uncharacterized protein</fullName>
    </submittedName>
</protein>
<organism evidence="1 2">
    <name type="scientific">Microvirga lupini</name>
    <dbReference type="NCBI Taxonomy" id="420324"/>
    <lineage>
        <taxon>Bacteria</taxon>
        <taxon>Pseudomonadati</taxon>
        <taxon>Pseudomonadota</taxon>
        <taxon>Alphaproteobacteria</taxon>
        <taxon>Hyphomicrobiales</taxon>
        <taxon>Methylobacteriaceae</taxon>
        <taxon>Microvirga</taxon>
    </lineage>
</organism>
<gene>
    <name evidence="1" type="ORF">FHR70_003703</name>
</gene>
<reference evidence="1 2" key="1">
    <citation type="submission" date="2020-08" db="EMBL/GenBank/DDBJ databases">
        <title>The Agave Microbiome: Exploring the role of microbial communities in plant adaptations to desert environments.</title>
        <authorList>
            <person name="Partida-Martinez L.P."/>
        </authorList>
    </citation>
    <scope>NUCLEOTIDE SEQUENCE [LARGE SCALE GENOMIC DNA]</scope>
    <source>
        <strain evidence="1 2">AT3.9</strain>
    </source>
</reference>
<dbReference type="Proteomes" id="UP000532010">
    <property type="component" value="Unassembled WGS sequence"/>
</dbReference>
<dbReference type="AlphaFoldDB" id="A0A7W4YXI7"/>